<dbReference type="EMBL" id="NVVJ01000018">
    <property type="protein sequence ID" value="PCJ25309.1"/>
    <property type="molecule type" value="Genomic_DNA"/>
</dbReference>
<name>A0A2A5B199_9GAMM</name>
<reference evidence="2" key="1">
    <citation type="submission" date="2017-08" db="EMBL/GenBank/DDBJ databases">
        <title>A dynamic microbial community with high functional redundancy inhabits the cold, oxic subseafloor aquifer.</title>
        <authorList>
            <person name="Tully B.J."/>
            <person name="Wheat C.G."/>
            <person name="Glazer B.T."/>
            <person name="Huber J.A."/>
        </authorList>
    </citation>
    <scope>NUCLEOTIDE SEQUENCE [LARGE SCALE GENOMIC DNA]</scope>
</reference>
<accession>A0A2A5B199</accession>
<evidence type="ECO:0000313" key="1">
    <source>
        <dbReference type="EMBL" id="PCJ25309.1"/>
    </source>
</evidence>
<organism evidence="1 2">
    <name type="scientific">SAR86 cluster bacterium</name>
    <dbReference type="NCBI Taxonomy" id="2030880"/>
    <lineage>
        <taxon>Bacteria</taxon>
        <taxon>Pseudomonadati</taxon>
        <taxon>Pseudomonadota</taxon>
        <taxon>Gammaproteobacteria</taxon>
        <taxon>SAR86 cluster</taxon>
    </lineage>
</organism>
<protein>
    <submittedName>
        <fullName evidence="1">Uncharacterized protein</fullName>
    </submittedName>
</protein>
<dbReference type="AlphaFoldDB" id="A0A2A5B199"/>
<gene>
    <name evidence="1" type="ORF">COA96_07490</name>
</gene>
<evidence type="ECO:0000313" key="2">
    <source>
        <dbReference type="Proteomes" id="UP000218327"/>
    </source>
</evidence>
<proteinExistence type="predicted"/>
<dbReference type="Proteomes" id="UP000218327">
    <property type="component" value="Unassembled WGS sequence"/>
</dbReference>
<sequence>MRFIEHNFSSQSNKWQAFQFIIAQIQFSWLRIQGLAQLVGVIKSLLIDQGGNRILLFKNEINYRGSINIICKCAGALYIMLLAGTEELTEGDTRCCI</sequence>
<comment type="caution">
    <text evidence="1">The sequence shown here is derived from an EMBL/GenBank/DDBJ whole genome shotgun (WGS) entry which is preliminary data.</text>
</comment>